<feature type="region of interest" description="Disordered" evidence="1">
    <location>
        <begin position="1"/>
        <end position="74"/>
    </location>
</feature>
<feature type="compositionally biased region" description="Basic and acidic residues" evidence="1">
    <location>
        <begin position="15"/>
        <end position="33"/>
    </location>
</feature>
<dbReference type="AlphaFoldDB" id="A0AAD4QSY7"/>
<dbReference type="EMBL" id="JAKKPZ010000869">
    <property type="protein sequence ID" value="KAI1691787.1"/>
    <property type="molecule type" value="Genomic_DNA"/>
</dbReference>
<comment type="caution">
    <text evidence="2">The sequence shown here is derived from an EMBL/GenBank/DDBJ whole genome shotgun (WGS) entry which is preliminary data.</text>
</comment>
<dbReference type="Gene3D" id="6.10.250.690">
    <property type="match status" value="1"/>
</dbReference>
<evidence type="ECO:0000313" key="2">
    <source>
        <dbReference type="EMBL" id="KAI1691787.1"/>
    </source>
</evidence>
<name>A0AAD4QSY7_9BILA</name>
<protein>
    <submittedName>
        <fullName evidence="2">Transcriptional regulatory protein AfsQ1</fullName>
    </submittedName>
</protein>
<dbReference type="SUPFAM" id="SSF52172">
    <property type="entry name" value="CheY-like"/>
    <property type="match status" value="1"/>
</dbReference>
<proteinExistence type="predicted"/>
<reference evidence="2" key="1">
    <citation type="submission" date="2022-01" db="EMBL/GenBank/DDBJ databases">
        <title>Genome Sequence Resource for Two Populations of Ditylenchus destructor, the Migratory Endoparasitic Phytonematode.</title>
        <authorList>
            <person name="Zhang H."/>
            <person name="Lin R."/>
            <person name="Xie B."/>
        </authorList>
    </citation>
    <scope>NUCLEOTIDE SEQUENCE</scope>
    <source>
        <strain evidence="2">BazhouSP</strain>
    </source>
</reference>
<dbReference type="Proteomes" id="UP001201812">
    <property type="component" value="Unassembled WGS sequence"/>
</dbReference>
<evidence type="ECO:0000256" key="1">
    <source>
        <dbReference type="SAM" id="MobiDB-lite"/>
    </source>
</evidence>
<feature type="compositionally biased region" description="Basic and acidic residues" evidence="1">
    <location>
        <begin position="41"/>
        <end position="50"/>
    </location>
</feature>
<sequence>MQDAHGGILVAQPPAHRERQVTRQRFDEKREAGPGHAVGGLEHDQRHDEQQNLVSEAGQEQRHEERQEDDLDHILGLESGADDYVIKPIKPPVLLARLRALQRRQTPETHRARLP</sequence>
<dbReference type="InterPro" id="IPR011006">
    <property type="entry name" value="CheY-like_superfamily"/>
</dbReference>
<accession>A0AAD4QSY7</accession>
<gene>
    <name evidence="2" type="ORF">DdX_21636</name>
</gene>
<evidence type="ECO:0000313" key="3">
    <source>
        <dbReference type="Proteomes" id="UP001201812"/>
    </source>
</evidence>
<keyword evidence="3" id="KW-1185">Reference proteome</keyword>
<organism evidence="2 3">
    <name type="scientific">Ditylenchus destructor</name>
    <dbReference type="NCBI Taxonomy" id="166010"/>
    <lineage>
        <taxon>Eukaryota</taxon>
        <taxon>Metazoa</taxon>
        <taxon>Ecdysozoa</taxon>
        <taxon>Nematoda</taxon>
        <taxon>Chromadorea</taxon>
        <taxon>Rhabditida</taxon>
        <taxon>Tylenchina</taxon>
        <taxon>Tylenchomorpha</taxon>
        <taxon>Sphaerularioidea</taxon>
        <taxon>Anguinidae</taxon>
        <taxon>Anguininae</taxon>
        <taxon>Ditylenchus</taxon>
    </lineage>
</organism>